<dbReference type="SUPFAM" id="SSF50341">
    <property type="entry name" value="CheW-like"/>
    <property type="match status" value="1"/>
</dbReference>
<reference evidence="2 3" key="1">
    <citation type="submission" date="2017-01" db="EMBL/GenBank/DDBJ databases">
        <title>Novel large sulfur bacteria in the metagenomes of groundwater-fed chemosynthetic microbial mats in the Lake Huron basin.</title>
        <authorList>
            <person name="Sharrar A.M."/>
            <person name="Flood B.E."/>
            <person name="Bailey J.V."/>
            <person name="Jones D.S."/>
            <person name="Biddanda B."/>
            <person name="Ruberg S.A."/>
            <person name="Marcus D.N."/>
            <person name="Dick G.J."/>
        </authorList>
    </citation>
    <scope>NUCLEOTIDE SEQUENCE [LARGE SCALE GENOMIC DNA]</scope>
    <source>
        <strain evidence="2">A8</strain>
    </source>
</reference>
<accession>A0A1Y1QG45</accession>
<protein>
    <submittedName>
        <fullName evidence="2">Chemotaxis protein CheW</fullName>
    </submittedName>
</protein>
<organism evidence="2 3">
    <name type="scientific">Thiothrix lacustris</name>
    <dbReference type="NCBI Taxonomy" id="525917"/>
    <lineage>
        <taxon>Bacteria</taxon>
        <taxon>Pseudomonadati</taxon>
        <taxon>Pseudomonadota</taxon>
        <taxon>Gammaproteobacteria</taxon>
        <taxon>Thiotrichales</taxon>
        <taxon>Thiotrichaceae</taxon>
        <taxon>Thiothrix</taxon>
    </lineage>
</organism>
<dbReference type="InterPro" id="IPR002545">
    <property type="entry name" value="CheW-lke_dom"/>
</dbReference>
<comment type="caution">
    <text evidence="2">The sequence shown here is derived from an EMBL/GenBank/DDBJ whole genome shotgun (WGS) entry which is preliminary data.</text>
</comment>
<dbReference type="GO" id="GO:0006935">
    <property type="term" value="P:chemotaxis"/>
    <property type="evidence" value="ECO:0007669"/>
    <property type="project" value="InterPro"/>
</dbReference>
<dbReference type="GO" id="GO:0007165">
    <property type="term" value="P:signal transduction"/>
    <property type="evidence" value="ECO:0007669"/>
    <property type="project" value="InterPro"/>
</dbReference>
<feature type="domain" description="CheW-like" evidence="1">
    <location>
        <begin position="11"/>
        <end position="153"/>
    </location>
</feature>
<sequence length="171" mass="18898">MKNEQNQPLPAIKCLIVRLQKASLLLPLNLMAELVDGNQLSPSTHPGVEGWLQWRNRQIPVVSLESLCMLEDETLSNEGKCLILHTLSPMAGLPFIALRVRGGLNTLEILPDTLRDDHSGNVQRCPYVARQVRASHLLCFIPDMPAIEAVLAEILQLSTEQPHAPSNESQG</sequence>
<name>A0A1Y1QG45_9GAMM</name>
<dbReference type="Pfam" id="PF01584">
    <property type="entry name" value="CheW"/>
    <property type="match status" value="1"/>
</dbReference>
<dbReference type="AlphaFoldDB" id="A0A1Y1QG45"/>
<evidence type="ECO:0000259" key="1">
    <source>
        <dbReference type="PROSITE" id="PS50851"/>
    </source>
</evidence>
<evidence type="ECO:0000313" key="2">
    <source>
        <dbReference type="EMBL" id="OQX04817.1"/>
    </source>
</evidence>
<dbReference type="Proteomes" id="UP000192491">
    <property type="component" value="Unassembled WGS sequence"/>
</dbReference>
<proteinExistence type="predicted"/>
<evidence type="ECO:0000313" key="3">
    <source>
        <dbReference type="Proteomes" id="UP000192491"/>
    </source>
</evidence>
<gene>
    <name evidence="2" type="ORF">BWK73_35165</name>
</gene>
<dbReference type="PROSITE" id="PS50851">
    <property type="entry name" value="CHEW"/>
    <property type="match status" value="1"/>
</dbReference>
<dbReference type="InterPro" id="IPR036061">
    <property type="entry name" value="CheW-like_dom_sf"/>
</dbReference>
<dbReference type="EMBL" id="MTEJ01000318">
    <property type="protein sequence ID" value="OQX04817.1"/>
    <property type="molecule type" value="Genomic_DNA"/>
</dbReference>